<dbReference type="InterPro" id="IPR043519">
    <property type="entry name" value="NT_sf"/>
</dbReference>
<dbReference type="SUPFAM" id="SSF81301">
    <property type="entry name" value="Nucleotidyltransferase"/>
    <property type="match status" value="1"/>
</dbReference>
<sequence>MGKVPELFVPTVCLLAQKLNRGLYAIRGTASLVLQGLDFNVSDIDVICDKDTALLCNVLLNEFVVSPVIYSESSKFKSYFGKFKVNGLDVEIYGDWQIKDSKGEWSKVFDGNERKELSLNNTSTYVTTIDSELFMYMFMQRWNVYHKIKRELEQLNSPQLGLF</sequence>
<name>A0A7C4XMP6_UNCKA</name>
<organism evidence="1">
    <name type="scientific">candidate division WWE3 bacterium</name>
    <dbReference type="NCBI Taxonomy" id="2053526"/>
    <lineage>
        <taxon>Bacteria</taxon>
        <taxon>Katanobacteria</taxon>
    </lineage>
</organism>
<dbReference type="Gene3D" id="3.30.460.40">
    <property type="match status" value="1"/>
</dbReference>
<evidence type="ECO:0008006" key="2">
    <source>
        <dbReference type="Google" id="ProtNLM"/>
    </source>
</evidence>
<proteinExistence type="predicted"/>
<comment type="caution">
    <text evidence="1">The sequence shown here is derived from an EMBL/GenBank/DDBJ whole genome shotgun (WGS) entry which is preliminary data.</text>
</comment>
<protein>
    <recommendedName>
        <fullName evidence="2">Nucleotidyl transferase AbiEii/AbiGii toxin family protein</fullName>
    </recommendedName>
</protein>
<dbReference type="EMBL" id="DSRT01000081">
    <property type="protein sequence ID" value="HGW29597.1"/>
    <property type="molecule type" value="Genomic_DNA"/>
</dbReference>
<evidence type="ECO:0000313" key="1">
    <source>
        <dbReference type="EMBL" id="HGW29597.1"/>
    </source>
</evidence>
<accession>A0A7C4XMP6</accession>
<dbReference type="AlphaFoldDB" id="A0A7C4XMP6"/>
<reference evidence="1" key="1">
    <citation type="journal article" date="2020" name="mSystems">
        <title>Genome- and Community-Level Interaction Insights into Carbon Utilization and Element Cycling Functions of Hydrothermarchaeota in Hydrothermal Sediment.</title>
        <authorList>
            <person name="Zhou Z."/>
            <person name="Liu Y."/>
            <person name="Xu W."/>
            <person name="Pan J."/>
            <person name="Luo Z.H."/>
            <person name="Li M."/>
        </authorList>
    </citation>
    <scope>NUCLEOTIDE SEQUENCE [LARGE SCALE GENOMIC DNA]</scope>
    <source>
        <strain evidence="1">SpSt-417</strain>
    </source>
</reference>
<gene>
    <name evidence="1" type="ORF">ENR63_01590</name>
</gene>